<evidence type="ECO:0000313" key="2">
    <source>
        <dbReference type="EMBL" id="KXH30485.1"/>
    </source>
</evidence>
<dbReference type="Proteomes" id="UP000070121">
    <property type="component" value="Unassembled WGS sequence"/>
</dbReference>
<keyword evidence="1" id="KW-0732">Signal</keyword>
<dbReference type="OrthoDB" id="4847041at2759"/>
<proteinExistence type="predicted"/>
<organism evidence="2 3">
    <name type="scientific">Colletotrichum salicis</name>
    <dbReference type="NCBI Taxonomy" id="1209931"/>
    <lineage>
        <taxon>Eukaryota</taxon>
        <taxon>Fungi</taxon>
        <taxon>Dikarya</taxon>
        <taxon>Ascomycota</taxon>
        <taxon>Pezizomycotina</taxon>
        <taxon>Sordariomycetes</taxon>
        <taxon>Hypocreomycetidae</taxon>
        <taxon>Glomerellales</taxon>
        <taxon>Glomerellaceae</taxon>
        <taxon>Colletotrichum</taxon>
        <taxon>Colletotrichum acutatum species complex</taxon>
    </lineage>
</organism>
<sequence length="151" mass="17708">MKFNIQDVLLSLLVFGSVTTAKDPKTHPGWKIPDENEVLPIHELPDCYKECFGWNQNKIIGVGDVFKMSRRQWCDDDWGTVGTWWTYHMNFCTADRLTDEKYGIKEFAWNYKLCGFPTRGEVDGKDDWKKLLPGMIKRRHLVDIHRSPMNV</sequence>
<evidence type="ECO:0000313" key="3">
    <source>
        <dbReference type="Proteomes" id="UP000070121"/>
    </source>
</evidence>
<feature type="chain" id="PRO_5007801630" evidence="1">
    <location>
        <begin position="22"/>
        <end position="151"/>
    </location>
</feature>
<keyword evidence="3" id="KW-1185">Reference proteome</keyword>
<evidence type="ECO:0000256" key="1">
    <source>
        <dbReference type="SAM" id="SignalP"/>
    </source>
</evidence>
<accession>A0A135S3I2</accession>
<dbReference type="EMBL" id="JFFI01002554">
    <property type="protein sequence ID" value="KXH30485.1"/>
    <property type="molecule type" value="Genomic_DNA"/>
</dbReference>
<comment type="caution">
    <text evidence="2">The sequence shown here is derived from an EMBL/GenBank/DDBJ whole genome shotgun (WGS) entry which is preliminary data.</text>
</comment>
<protein>
    <submittedName>
        <fullName evidence="2">Uncharacterized protein</fullName>
    </submittedName>
</protein>
<dbReference type="AlphaFoldDB" id="A0A135S3I2"/>
<feature type="signal peptide" evidence="1">
    <location>
        <begin position="1"/>
        <end position="21"/>
    </location>
</feature>
<gene>
    <name evidence="2" type="ORF">CSAL01_00713</name>
</gene>
<reference evidence="2 3" key="1">
    <citation type="submission" date="2014-02" db="EMBL/GenBank/DDBJ databases">
        <title>The genome sequence of Colletotrichum salicis CBS 607.94.</title>
        <authorList>
            <person name="Baroncelli R."/>
            <person name="Thon M.R."/>
        </authorList>
    </citation>
    <scope>NUCLEOTIDE SEQUENCE [LARGE SCALE GENOMIC DNA]</scope>
    <source>
        <strain evidence="2 3">CBS 607.94</strain>
    </source>
</reference>
<name>A0A135S3I2_9PEZI</name>